<dbReference type="Proteomes" id="UP000283469">
    <property type="component" value="Unassembled WGS sequence"/>
</dbReference>
<dbReference type="AlphaFoldDB" id="A0A418YL33"/>
<comment type="caution">
    <text evidence="1">The sequence shown here is derived from an EMBL/GenBank/DDBJ whole genome shotgun (WGS) entry which is preliminary data.</text>
</comment>
<dbReference type="RefSeq" id="WP_119750448.1">
    <property type="nucleotide sequence ID" value="NZ_QVRA01000044.1"/>
</dbReference>
<accession>A0A418YL33</accession>
<dbReference type="EMBL" id="QVRA01000044">
    <property type="protein sequence ID" value="RJG51686.1"/>
    <property type="molecule type" value="Genomic_DNA"/>
</dbReference>
<organism evidence="1 2">
    <name type="scientific">Sphingobium terrigena</name>
    <dbReference type="NCBI Taxonomy" id="2304063"/>
    <lineage>
        <taxon>Bacteria</taxon>
        <taxon>Pseudomonadati</taxon>
        <taxon>Pseudomonadota</taxon>
        <taxon>Alphaproteobacteria</taxon>
        <taxon>Sphingomonadales</taxon>
        <taxon>Sphingomonadaceae</taxon>
        <taxon>Sphingobium</taxon>
    </lineage>
</organism>
<name>A0A418YL33_9SPHN</name>
<reference evidence="1 2" key="1">
    <citation type="submission" date="2018-08" db="EMBL/GenBank/DDBJ databases">
        <title>Sphingobium sp. EO9.</title>
        <authorList>
            <person name="Park Y."/>
            <person name="Kim K.H."/>
            <person name="Jeon C.O."/>
        </authorList>
    </citation>
    <scope>NUCLEOTIDE SEQUENCE [LARGE SCALE GENOMIC DNA]</scope>
    <source>
        <strain evidence="1 2">EO9</strain>
    </source>
</reference>
<keyword evidence="2" id="KW-1185">Reference proteome</keyword>
<dbReference type="OrthoDB" id="7510474at2"/>
<evidence type="ECO:0000313" key="2">
    <source>
        <dbReference type="Proteomes" id="UP000283469"/>
    </source>
</evidence>
<evidence type="ECO:0000313" key="1">
    <source>
        <dbReference type="EMBL" id="RJG51686.1"/>
    </source>
</evidence>
<sequence>MMRIDEDALSLHLEVALASSPRSLLDDLGNVDRHRRNLAVSAIARELVERLRCFDIQFVDQPPSVPAQPTLLLDMGPMG</sequence>
<gene>
    <name evidence="1" type="ORF">D0Z70_23115</name>
</gene>
<proteinExistence type="predicted"/>
<protein>
    <submittedName>
        <fullName evidence="1">Uncharacterized protein</fullName>
    </submittedName>
</protein>